<keyword evidence="2" id="KW-0378">Hydrolase</keyword>
<dbReference type="Proteomes" id="UP001589896">
    <property type="component" value="Unassembled WGS sequence"/>
</dbReference>
<accession>A0ABV6RQJ4</accession>
<dbReference type="SUPFAM" id="SSF100950">
    <property type="entry name" value="NagB/RpiA/CoA transferase-like"/>
    <property type="match status" value="1"/>
</dbReference>
<reference evidence="2 3" key="1">
    <citation type="submission" date="2024-09" db="EMBL/GenBank/DDBJ databases">
        <authorList>
            <person name="Sun Q."/>
            <person name="Mori K."/>
        </authorList>
    </citation>
    <scope>NUCLEOTIDE SEQUENCE [LARGE SCALE GENOMIC DNA]</scope>
    <source>
        <strain evidence="2 3">KCTC 23076</strain>
    </source>
</reference>
<proteinExistence type="predicted"/>
<dbReference type="InterPro" id="IPR006148">
    <property type="entry name" value="Glc/Gal-6P_isomerase"/>
</dbReference>
<dbReference type="GO" id="GO:0017057">
    <property type="term" value="F:6-phosphogluconolactonase activity"/>
    <property type="evidence" value="ECO:0007669"/>
    <property type="project" value="UniProtKB-EC"/>
</dbReference>
<feature type="domain" description="Glucosamine/galactosamine-6-phosphate isomerase" evidence="1">
    <location>
        <begin position="38"/>
        <end position="238"/>
    </location>
</feature>
<dbReference type="PANTHER" id="PTHR11054">
    <property type="entry name" value="6-PHOSPHOGLUCONOLACTONASE"/>
    <property type="match status" value="1"/>
</dbReference>
<evidence type="ECO:0000259" key="1">
    <source>
        <dbReference type="Pfam" id="PF01182"/>
    </source>
</evidence>
<dbReference type="Gene3D" id="3.40.50.1360">
    <property type="match status" value="1"/>
</dbReference>
<organism evidence="2 3">
    <name type="scientific">Lysobacter korlensis</name>
    <dbReference type="NCBI Taxonomy" id="553636"/>
    <lineage>
        <taxon>Bacteria</taxon>
        <taxon>Pseudomonadati</taxon>
        <taxon>Pseudomonadota</taxon>
        <taxon>Gammaproteobacteria</taxon>
        <taxon>Lysobacterales</taxon>
        <taxon>Lysobacteraceae</taxon>
        <taxon>Lysobacter</taxon>
    </lineage>
</organism>
<evidence type="ECO:0000313" key="3">
    <source>
        <dbReference type="Proteomes" id="UP001589896"/>
    </source>
</evidence>
<evidence type="ECO:0000313" key="2">
    <source>
        <dbReference type="EMBL" id="MFC0679236.1"/>
    </source>
</evidence>
<dbReference type="EC" id="3.1.1.31" evidence="2"/>
<dbReference type="Pfam" id="PF01182">
    <property type="entry name" value="Glucosamine_iso"/>
    <property type="match status" value="1"/>
</dbReference>
<protein>
    <submittedName>
        <fullName evidence="2">6-phosphogluconolactonase</fullName>
        <ecNumber evidence="2">3.1.1.31</ecNumber>
    </submittedName>
</protein>
<dbReference type="PANTHER" id="PTHR11054:SF0">
    <property type="entry name" value="6-PHOSPHOGLUCONOLACTONASE"/>
    <property type="match status" value="1"/>
</dbReference>
<dbReference type="RefSeq" id="WP_386669775.1">
    <property type="nucleotide sequence ID" value="NZ_JBHLTG010000003.1"/>
</dbReference>
<name>A0ABV6RQJ4_9GAMM</name>
<dbReference type="InterPro" id="IPR039104">
    <property type="entry name" value="6PGL"/>
</dbReference>
<dbReference type="EMBL" id="JBHLTG010000003">
    <property type="protein sequence ID" value="MFC0679236.1"/>
    <property type="molecule type" value="Genomic_DNA"/>
</dbReference>
<comment type="caution">
    <text evidence="2">The sequence shown here is derived from an EMBL/GenBank/DDBJ whole genome shotgun (WGS) entry which is preliminary data.</text>
</comment>
<dbReference type="InterPro" id="IPR037171">
    <property type="entry name" value="NagB/RpiA_transferase-like"/>
</dbReference>
<keyword evidence="3" id="KW-1185">Reference proteome</keyword>
<gene>
    <name evidence="2" type="ORF">ACFFGH_15480</name>
</gene>
<sequence length="250" mass="27022">MTLNDDCPLADQVAPDPEAGSFVLHVHRNAEVWTWASAVAVAAELRRDLQVLPRARLLVTAKDAASPVYRALAMAPLEWSRIDVALTDERWLRPDDPDSHAFRVRASLIRSHAAEARFESLTQPGRRLEESVAVANAHGMQNASAAVLGMGTDGHIASLFPRMLDLPRALGARDAYVAVDASGCPGAGEWARRISVTPAGIARARARLLLIRGRDQREAFEYAVASGKVESWPVLAALGGSTPLQVHWCA</sequence>